<proteinExistence type="predicted"/>
<dbReference type="AlphaFoldDB" id="A0A7S4N2H7"/>
<feature type="compositionally biased region" description="Basic residues" evidence="1">
    <location>
        <begin position="888"/>
        <end position="914"/>
    </location>
</feature>
<sequence>MSLPHDEEEHVDITDGAAGRALYEDPEADAPETETGGLRGGTGSDSFDPEGGEFDEPETFRRRLASQLTGCCETYSAYSAMSMCGLYGEDCQSGEQPSHDSGDEDCEMAGLSFIGVSFSVNTALGNPFSYQLCDQYPMENIIDRNYDYVMSMDEDGWLVGGGYKSFDYSGKMPYIDSSHTELLRIGSIDPEYGGTTIEQVYAAMETLSFQPFAIFPEYVKGGGGHDSGDDDGVPSSDVTLIVSVVETYEDNENYSTYEYFLDQIFDAMDAVGGGPCMDDHDTDPHVSMSRGVKFKSSYHEQQYFFKANLEVAVWQAMYPKGVVIGTSSYSNFPPEKAGKNRHYIGYGNLYFFFDRANITSAFTPNREMTSSEQYYAEMYMSGASAPFYESVTTVDFDYSGSGSGDKNYFYEHNPYSWDAEMARHDLTDGWDLPPNCEMEGEAFFGIPLSRASTSKLQSSSTFQEQFDFEVLLDRNYTYIQSFGTNHGWLVGELLNNGPGSIVDKDTAHIPIFYTGTTNSDMGGISLSDLVKVAKSIEFGTLYIKPAFVFQDEDGSIKLQFEADASSALGYLYDNLCKMLGIAWNNAKPYNDLGAYTSCAQHSAGDRAMYGCGPDNAGSGGFCPQMMLAYRVRFQSEDHAAAYLAAANNYVDYWRSMYPSGVAVGTTKFCPEGGCLGLFLNRMDIYNVYKPDGGGSWVEFNGGTFSPTISPAPTRQGGCDEPHNRHLDRCFRKQHKRKAAAAAWDSLGSVGQVSVLLIAFMSTTLSVSIFLARARKKKRRGESYVGFFVRDMKRRRKKKKKLRKKTRDLGDDLLDDGTMFSDDNEYRPPPPPRSGRATPKGPPKSSDRRGRSRSKTRSKSSSSVARSRAVTPVSLTPSASGGGSVSSRGRGRRSGRSRSRSKGKSSGRSRSRRRSSGAGGGSEQERRGDPASRKSSATTKRRQLV</sequence>
<evidence type="ECO:0000313" key="3">
    <source>
        <dbReference type="EMBL" id="CAE2260195.1"/>
    </source>
</evidence>
<evidence type="ECO:0000256" key="2">
    <source>
        <dbReference type="SAM" id="Phobius"/>
    </source>
</evidence>
<protein>
    <submittedName>
        <fullName evidence="3">Uncharacterized protein</fullName>
    </submittedName>
</protein>
<feature type="compositionally biased region" description="Acidic residues" evidence="1">
    <location>
        <begin position="47"/>
        <end position="56"/>
    </location>
</feature>
<dbReference type="EMBL" id="HBKQ01038150">
    <property type="protein sequence ID" value="CAE2260195.1"/>
    <property type="molecule type" value="Transcribed_RNA"/>
</dbReference>
<feature type="region of interest" description="Disordered" evidence="1">
    <location>
        <begin position="793"/>
        <end position="944"/>
    </location>
</feature>
<name>A0A7S4N2H7_9STRA</name>
<keyword evidence="2" id="KW-0812">Transmembrane</keyword>
<keyword evidence="2" id="KW-1133">Transmembrane helix</keyword>
<feature type="compositionally biased region" description="Basic residues" evidence="1">
    <location>
        <begin position="793"/>
        <end position="805"/>
    </location>
</feature>
<keyword evidence="2" id="KW-0472">Membrane</keyword>
<evidence type="ECO:0000256" key="1">
    <source>
        <dbReference type="SAM" id="MobiDB-lite"/>
    </source>
</evidence>
<gene>
    <name evidence="3" type="ORF">OAUR00152_LOCUS26343</name>
</gene>
<accession>A0A7S4N2H7</accession>
<reference evidence="3" key="1">
    <citation type="submission" date="2021-01" db="EMBL/GenBank/DDBJ databases">
        <authorList>
            <person name="Corre E."/>
            <person name="Pelletier E."/>
            <person name="Niang G."/>
            <person name="Scheremetjew M."/>
            <person name="Finn R."/>
            <person name="Kale V."/>
            <person name="Holt S."/>
            <person name="Cochrane G."/>
            <person name="Meng A."/>
            <person name="Brown T."/>
            <person name="Cohen L."/>
        </authorList>
    </citation>
    <scope>NUCLEOTIDE SEQUENCE</scope>
    <source>
        <strain evidence="3">Isolate 1302-5</strain>
    </source>
</reference>
<feature type="region of interest" description="Disordered" evidence="1">
    <location>
        <begin position="1"/>
        <end position="56"/>
    </location>
</feature>
<feature type="transmembrane region" description="Helical" evidence="2">
    <location>
        <begin position="752"/>
        <end position="771"/>
    </location>
</feature>
<feature type="compositionally biased region" description="Low complexity" evidence="1">
    <location>
        <begin position="858"/>
        <end position="873"/>
    </location>
</feature>
<feature type="compositionally biased region" description="Basic and acidic residues" evidence="1">
    <location>
        <begin position="1"/>
        <end position="13"/>
    </location>
</feature>
<organism evidence="3">
    <name type="scientific">Odontella aurita</name>
    <dbReference type="NCBI Taxonomy" id="265563"/>
    <lineage>
        <taxon>Eukaryota</taxon>
        <taxon>Sar</taxon>
        <taxon>Stramenopiles</taxon>
        <taxon>Ochrophyta</taxon>
        <taxon>Bacillariophyta</taxon>
        <taxon>Mediophyceae</taxon>
        <taxon>Biddulphiophycidae</taxon>
        <taxon>Eupodiscales</taxon>
        <taxon>Odontellaceae</taxon>
        <taxon>Odontella</taxon>
    </lineage>
</organism>
<feature type="compositionally biased region" description="Basic and acidic residues" evidence="1">
    <location>
        <begin position="922"/>
        <end position="931"/>
    </location>
</feature>